<comment type="pathway">
    <text evidence="2">Amino-acid biosynthesis; L-threonine biosynthesis; L-threonine from L-aspartate: step 5/5.</text>
</comment>
<dbReference type="GO" id="GO:0009088">
    <property type="term" value="P:threonine biosynthetic process"/>
    <property type="evidence" value="ECO:0007669"/>
    <property type="project" value="UniProtKB-UniRule"/>
</dbReference>
<evidence type="ECO:0000256" key="8">
    <source>
        <dbReference type="ARBA" id="ARBA00022898"/>
    </source>
</evidence>
<dbReference type="NCBIfam" id="TIGR00260">
    <property type="entry name" value="thrC"/>
    <property type="match status" value="1"/>
</dbReference>
<organism evidence="15 16">
    <name type="scientific">Gimibacter soli</name>
    <dbReference type="NCBI Taxonomy" id="3024400"/>
    <lineage>
        <taxon>Bacteria</taxon>
        <taxon>Pseudomonadati</taxon>
        <taxon>Pseudomonadota</taxon>
        <taxon>Alphaproteobacteria</taxon>
        <taxon>Kordiimonadales</taxon>
        <taxon>Temperatibacteraceae</taxon>
        <taxon>Gimibacter</taxon>
    </lineage>
</organism>
<protein>
    <recommendedName>
        <fullName evidence="5 11">Threonine synthase</fullName>
        <ecNumber evidence="4 11">4.2.3.1</ecNumber>
    </recommendedName>
</protein>
<evidence type="ECO:0000256" key="12">
    <source>
        <dbReference type="PIRSR" id="PIRSR604450-51"/>
    </source>
</evidence>
<dbReference type="PANTHER" id="PTHR42690">
    <property type="entry name" value="THREONINE SYNTHASE FAMILY MEMBER"/>
    <property type="match status" value="1"/>
</dbReference>
<dbReference type="InterPro" id="IPR051166">
    <property type="entry name" value="Threonine_Synthase"/>
</dbReference>
<gene>
    <name evidence="15" type="primary">thrC</name>
    <name evidence="15" type="ORF">PH603_13995</name>
</gene>
<evidence type="ECO:0000256" key="9">
    <source>
        <dbReference type="ARBA" id="ARBA00023239"/>
    </source>
</evidence>
<dbReference type="EMBL" id="CP116805">
    <property type="protein sequence ID" value="WCL53647.1"/>
    <property type="molecule type" value="Genomic_DNA"/>
</dbReference>
<dbReference type="InterPro" id="IPR004450">
    <property type="entry name" value="Thr_synthase-like"/>
</dbReference>
<evidence type="ECO:0000256" key="10">
    <source>
        <dbReference type="ARBA" id="ARBA00049144"/>
    </source>
</evidence>
<comment type="cofactor">
    <cofactor evidence="1 12">
        <name>pyridoxal 5'-phosphate</name>
        <dbReference type="ChEBI" id="CHEBI:597326"/>
    </cofactor>
</comment>
<dbReference type="KEGG" id="gso:PH603_13995"/>
<sequence>MKYVSTRGLADTLSFEEVTLTGLARDGGLYMPASLPKMSFDDIRALRGLPYAEAAFRVIRPFVEGSLTDAELKAMLDETYGDTFRHASTAPLNQIGANDWLLELFHGPTLAFKDFALQLLGRFFDHFTARQGKRLTILGATSGDTGSAAIEAVRACENVSIFMLHPKGRVSEVQRRQMTTILAPNVVNIAVEGTFDDCQALVKAAFNDHAFRDEVSLGAVNSINWARVMAQIVYYFTAAVSLGAPERPVSFSVPTGNFGDIFAGYIARGMGLPIERLVIATNANDILARTLKTGSYAMGDVHATISPSMDIQISSNFERLMFDLAGRDGAAVRAYMDTFAANRSFSFAPAEYAALKDLFSAARVDDKETSATMQAVYKASGYVADPHTAVGIRAAEVCLPATGTPRVTLSTAHPAKFGAAVKAAVGVDPVLPAHLADLLGREERYQTLPNDLNALKALMRAGGRS</sequence>
<dbReference type="PROSITE" id="PS00165">
    <property type="entry name" value="DEHYDRATASE_SER_THR"/>
    <property type="match status" value="1"/>
</dbReference>
<dbReference type="Gene3D" id="3.40.50.1100">
    <property type="match status" value="2"/>
</dbReference>
<evidence type="ECO:0000256" key="4">
    <source>
        <dbReference type="ARBA" id="ARBA00013028"/>
    </source>
</evidence>
<feature type="modified residue" description="N6-(pyridoxal phosphate)lysine" evidence="12">
    <location>
        <position position="113"/>
    </location>
</feature>
<keyword evidence="8 12" id="KW-0663">Pyridoxal phosphate</keyword>
<dbReference type="InterPro" id="IPR000634">
    <property type="entry name" value="Ser/Thr_deHydtase_PyrdxlP-BS"/>
</dbReference>
<dbReference type="InterPro" id="IPR036052">
    <property type="entry name" value="TrpB-like_PALP_sf"/>
</dbReference>
<dbReference type="SUPFAM" id="SSF53686">
    <property type="entry name" value="Tryptophan synthase beta subunit-like PLP-dependent enzymes"/>
    <property type="match status" value="1"/>
</dbReference>
<evidence type="ECO:0000259" key="14">
    <source>
        <dbReference type="Pfam" id="PF14821"/>
    </source>
</evidence>
<dbReference type="GO" id="GO:0030170">
    <property type="term" value="F:pyridoxal phosphate binding"/>
    <property type="evidence" value="ECO:0007669"/>
    <property type="project" value="InterPro"/>
</dbReference>
<dbReference type="InterPro" id="IPR029144">
    <property type="entry name" value="Thr_synth_N"/>
</dbReference>
<dbReference type="AlphaFoldDB" id="A0AAE9XP58"/>
<reference evidence="15" key="1">
    <citation type="submission" date="2023-01" db="EMBL/GenBank/DDBJ databases">
        <title>The genome sequence of Kordiimonadaceae bacterium 6D33.</title>
        <authorList>
            <person name="Liu Y."/>
        </authorList>
    </citation>
    <scope>NUCLEOTIDE SEQUENCE</scope>
    <source>
        <strain evidence="15">6D33</strain>
    </source>
</reference>
<dbReference type="InterPro" id="IPR037158">
    <property type="entry name" value="Thr_synth_N_sf"/>
</dbReference>
<dbReference type="PANTHER" id="PTHR42690:SF1">
    <property type="entry name" value="THREONINE SYNTHASE-LIKE 2"/>
    <property type="match status" value="1"/>
</dbReference>
<keyword evidence="7" id="KW-0791">Threonine biosynthesis</keyword>
<evidence type="ECO:0000256" key="7">
    <source>
        <dbReference type="ARBA" id="ARBA00022697"/>
    </source>
</evidence>
<dbReference type="InterPro" id="IPR001926">
    <property type="entry name" value="TrpB-like_PALP"/>
</dbReference>
<evidence type="ECO:0000313" key="16">
    <source>
        <dbReference type="Proteomes" id="UP001217500"/>
    </source>
</evidence>
<evidence type="ECO:0000256" key="11">
    <source>
        <dbReference type="NCBIfam" id="TIGR00260"/>
    </source>
</evidence>
<dbReference type="Pfam" id="PF24857">
    <property type="entry name" value="THR4_C"/>
    <property type="match status" value="1"/>
</dbReference>
<evidence type="ECO:0000256" key="1">
    <source>
        <dbReference type="ARBA" id="ARBA00001933"/>
    </source>
</evidence>
<dbReference type="EC" id="4.2.3.1" evidence="4 11"/>
<evidence type="ECO:0000256" key="3">
    <source>
        <dbReference type="ARBA" id="ARBA00005517"/>
    </source>
</evidence>
<evidence type="ECO:0000256" key="5">
    <source>
        <dbReference type="ARBA" id="ARBA00018679"/>
    </source>
</evidence>
<keyword evidence="9 15" id="KW-0456">Lyase</keyword>
<comment type="similarity">
    <text evidence="3">Belongs to the threonine synthase family.</text>
</comment>
<dbReference type="Pfam" id="PF00291">
    <property type="entry name" value="PALP"/>
    <property type="match status" value="1"/>
</dbReference>
<evidence type="ECO:0000259" key="13">
    <source>
        <dbReference type="Pfam" id="PF00291"/>
    </source>
</evidence>
<keyword evidence="16" id="KW-1185">Reference proteome</keyword>
<name>A0AAE9XP58_9PROT</name>
<evidence type="ECO:0000256" key="6">
    <source>
        <dbReference type="ARBA" id="ARBA00022605"/>
    </source>
</evidence>
<dbReference type="Gene3D" id="3.90.1380.10">
    <property type="entry name" value="Threonine synthase, N-terminal domain"/>
    <property type="match status" value="1"/>
</dbReference>
<dbReference type="Proteomes" id="UP001217500">
    <property type="component" value="Chromosome"/>
</dbReference>
<accession>A0AAE9XP58</accession>
<keyword evidence="6" id="KW-0028">Amino-acid biosynthesis</keyword>
<feature type="domain" description="Tryptophan synthase beta chain-like PALP" evidence="13">
    <location>
        <begin position="94"/>
        <end position="332"/>
    </location>
</feature>
<evidence type="ECO:0000313" key="15">
    <source>
        <dbReference type="EMBL" id="WCL53647.1"/>
    </source>
</evidence>
<dbReference type="CDD" id="cd01560">
    <property type="entry name" value="Thr-synth_2"/>
    <property type="match status" value="1"/>
</dbReference>
<evidence type="ECO:0000256" key="2">
    <source>
        <dbReference type="ARBA" id="ARBA00004979"/>
    </source>
</evidence>
<proteinExistence type="inferred from homology"/>
<comment type="catalytic activity">
    <reaction evidence="10">
        <text>O-phospho-L-homoserine + H2O = L-threonine + phosphate</text>
        <dbReference type="Rhea" id="RHEA:10840"/>
        <dbReference type="ChEBI" id="CHEBI:15377"/>
        <dbReference type="ChEBI" id="CHEBI:43474"/>
        <dbReference type="ChEBI" id="CHEBI:57590"/>
        <dbReference type="ChEBI" id="CHEBI:57926"/>
        <dbReference type="EC" id="4.2.3.1"/>
    </reaction>
</comment>
<dbReference type="GO" id="GO:0004795">
    <property type="term" value="F:threonine synthase activity"/>
    <property type="evidence" value="ECO:0007669"/>
    <property type="project" value="UniProtKB-UniRule"/>
</dbReference>
<feature type="domain" description="Threonine synthase N-terminal" evidence="14">
    <location>
        <begin position="2"/>
        <end position="80"/>
    </location>
</feature>
<dbReference type="Pfam" id="PF14821">
    <property type="entry name" value="Thr_synth_N"/>
    <property type="match status" value="1"/>
</dbReference>
<dbReference type="RefSeq" id="WP_289503159.1">
    <property type="nucleotide sequence ID" value="NZ_CP116805.1"/>
</dbReference>